<dbReference type="AlphaFoldDB" id="A0AAV2Z858"/>
<name>A0AAV2Z858_9STRA</name>
<protein>
    <submittedName>
        <fullName evidence="1">Uncharacterized protein</fullName>
    </submittedName>
</protein>
<reference evidence="1" key="2">
    <citation type="journal article" date="2023" name="Microbiol Resour">
        <title>Decontamination and Annotation of the Draft Genome Sequence of the Oomycete Lagenidium giganteum ARSEF 373.</title>
        <authorList>
            <person name="Morgan W.R."/>
            <person name="Tartar A."/>
        </authorList>
    </citation>
    <scope>NUCLEOTIDE SEQUENCE</scope>
    <source>
        <strain evidence="1">ARSEF 373</strain>
    </source>
</reference>
<sequence length="95" mass="10584">MLAKEDKRGMSELSWQDAYARRLGNPLAVGWFPWGHACADVHTGLNSAFAFICIPRSSIWALNILVSASNHGRWSIDLEVSNNRADALVGWDQRS</sequence>
<accession>A0AAV2Z858</accession>
<gene>
    <name evidence="1" type="ORF">N0F65_010365</name>
</gene>
<organism evidence="1 2">
    <name type="scientific">Lagenidium giganteum</name>
    <dbReference type="NCBI Taxonomy" id="4803"/>
    <lineage>
        <taxon>Eukaryota</taxon>
        <taxon>Sar</taxon>
        <taxon>Stramenopiles</taxon>
        <taxon>Oomycota</taxon>
        <taxon>Peronosporomycetes</taxon>
        <taxon>Pythiales</taxon>
        <taxon>Pythiaceae</taxon>
    </lineage>
</organism>
<evidence type="ECO:0000313" key="1">
    <source>
        <dbReference type="EMBL" id="DBA01714.1"/>
    </source>
</evidence>
<reference evidence="1" key="1">
    <citation type="submission" date="2022-11" db="EMBL/GenBank/DDBJ databases">
        <authorList>
            <person name="Morgan W.R."/>
            <person name="Tartar A."/>
        </authorList>
    </citation>
    <scope>NUCLEOTIDE SEQUENCE</scope>
    <source>
        <strain evidence="1">ARSEF 373</strain>
    </source>
</reference>
<keyword evidence="2" id="KW-1185">Reference proteome</keyword>
<dbReference type="Proteomes" id="UP001146120">
    <property type="component" value="Unassembled WGS sequence"/>
</dbReference>
<proteinExistence type="predicted"/>
<comment type="caution">
    <text evidence="1">The sequence shown here is derived from an EMBL/GenBank/DDBJ whole genome shotgun (WGS) entry which is preliminary data.</text>
</comment>
<dbReference type="EMBL" id="DAKRPA010000043">
    <property type="protein sequence ID" value="DBA01714.1"/>
    <property type="molecule type" value="Genomic_DNA"/>
</dbReference>
<evidence type="ECO:0000313" key="2">
    <source>
        <dbReference type="Proteomes" id="UP001146120"/>
    </source>
</evidence>